<evidence type="ECO:0000259" key="1">
    <source>
        <dbReference type="PROSITE" id="PS50280"/>
    </source>
</evidence>
<dbReference type="OrthoDB" id="5945798at2759"/>
<dbReference type="Gene3D" id="1.25.40.10">
    <property type="entry name" value="Tetratricopeptide repeat domain"/>
    <property type="match status" value="1"/>
</dbReference>
<dbReference type="Proteomes" id="UP001153620">
    <property type="component" value="Chromosome 1"/>
</dbReference>
<dbReference type="PANTHER" id="PTHR47111">
    <property type="entry name" value="BCDNA.LD29892"/>
    <property type="match status" value="1"/>
</dbReference>
<dbReference type="InterPro" id="IPR001214">
    <property type="entry name" value="SET_dom"/>
</dbReference>
<keyword evidence="3" id="KW-1185">Reference proteome</keyword>
<dbReference type="Pfam" id="PF00856">
    <property type="entry name" value="SET"/>
    <property type="match status" value="1"/>
</dbReference>
<dbReference type="PANTHER" id="PTHR47111:SF1">
    <property type="entry name" value="SET AND MYND DOMAIN-CONTAINING PROTEIN 4"/>
    <property type="match status" value="1"/>
</dbReference>
<proteinExistence type="predicted"/>
<dbReference type="SUPFAM" id="SSF82199">
    <property type="entry name" value="SET domain"/>
    <property type="match status" value="1"/>
</dbReference>
<organism evidence="2 3">
    <name type="scientific">Chironomus riparius</name>
    <dbReference type="NCBI Taxonomy" id="315576"/>
    <lineage>
        <taxon>Eukaryota</taxon>
        <taxon>Metazoa</taxon>
        <taxon>Ecdysozoa</taxon>
        <taxon>Arthropoda</taxon>
        <taxon>Hexapoda</taxon>
        <taxon>Insecta</taxon>
        <taxon>Pterygota</taxon>
        <taxon>Neoptera</taxon>
        <taxon>Endopterygota</taxon>
        <taxon>Diptera</taxon>
        <taxon>Nematocera</taxon>
        <taxon>Chironomoidea</taxon>
        <taxon>Chironomidae</taxon>
        <taxon>Chironominae</taxon>
        <taxon>Chironomus</taxon>
    </lineage>
</organism>
<dbReference type="GO" id="GO:0008170">
    <property type="term" value="F:N-methyltransferase activity"/>
    <property type="evidence" value="ECO:0007669"/>
    <property type="project" value="UniProtKB-ARBA"/>
</dbReference>
<gene>
    <name evidence="2" type="ORF">CHIRRI_LOCUS2981</name>
</gene>
<dbReference type="Gene3D" id="1.10.220.160">
    <property type="match status" value="1"/>
</dbReference>
<evidence type="ECO:0000313" key="3">
    <source>
        <dbReference type="Proteomes" id="UP001153620"/>
    </source>
</evidence>
<dbReference type="GO" id="GO:0008276">
    <property type="term" value="F:protein methyltransferase activity"/>
    <property type="evidence" value="ECO:0007669"/>
    <property type="project" value="UniProtKB-ARBA"/>
</dbReference>
<dbReference type="InterPro" id="IPR046341">
    <property type="entry name" value="SET_dom_sf"/>
</dbReference>
<dbReference type="InterPro" id="IPR011990">
    <property type="entry name" value="TPR-like_helical_dom_sf"/>
</dbReference>
<dbReference type="SUPFAM" id="SSF144232">
    <property type="entry name" value="HIT/MYND zinc finger-like"/>
    <property type="match status" value="1"/>
</dbReference>
<dbReference type="Gene3D" id="2.170.270.10">
    <property type="entry name" value="SET domain"/>
    <property type="match status" value="2"/>
</dbReference>
<reference evidence="2" key="2">
    <citation type="submission" date="2022-10" db="EMBL/GenBank/DDBJ databases">
        <authorList>
            <consortium name="ENA_rothamsted_submissions"/>
            <consortium name="culmorum"/>
            <person name="King R."/>
        </authorList>
    </citation>
    <scope>NUCLEOTIDE SEQUENCE</scope>
</reference>
<evidence type="ECO:0000313" key="2">
    <source>
        <dbReference type="EMBL" id="CAG9800028.1"/>
    </source>
</evidence>
<feature type="domain" description="SET" evidence="1">
    <location>
        <begin position="260"/>
        <end position="403"/>
    </location>
</feature>
<accession>A0A9N9RPG0</accession>
<dbReference type="AlphaFoldDB" id="A0A9N9RPG0"/>
<dbReference type="GO" id="GO:0008757">
    <property type="term" value="F:S-adenosylmethionine-dependent methyltransferase activity"/>
    <property type="evidence" value="ECO:0007669"/>
    <property type="project" value="UniProtKB-ARBA"/>
</dbReference>
<name>A0A9N9RPG0_9DIPT</name>
<sequence>MKSNKIAEILRNEGNSSYKERSFNDALIKYNESLCFSEVDSEHLGLAYANRSAICLELKKFEKCLKNIKLARLNNYPKSSQEVLDTREKKCLELAKKSKGNEGKKFFRLSYKPNKAIPYIIDGLEMRTNDKYGRHVITNKDLHVGDIVAIEKPFCSILLTHSNFVDVDKNNKFLRCAYCLKSNRFELVPCQGCCSAMFCPSCQQEAFESFHKYECPVMDKLLTSGSVHIALKIFFIALSAFKGSIKELQTFMNGIDKMDKNFSIFDFNISQPDNVKSYLRYMNTLTRSDGKFSIAQHEEILENHPELKEIYESNKDFIKEFLHRQCQTNDHYFHGIFGQKISSNDSRAYQDLQQSIGSGWYPFCSLFNHSCASNILRIYIDGKIALIVTRFIPSGSQLFDCYKVSFAKHSKDERQAKLLKQFNFKCDCEACEFNYPMPPHIPIKNAKLIKLAKKIEDECAQQQNINGKSFHECCKQMDANYKDFPSLELVWLQKSFAYLLLLQARHESENN</sequence>
<protein>
    <recommendedName>
        <fullName evidence="1">SET domain-containing protein</fullName>
    </recommendedName>
</protein>
<dbReference type="SUPFAM" id="SSF48452">
    <property type="entry name" value="TPR-like"/>
    <property type="match status" value="1"/>
</dbReference>
<dbReference type="Gene3D" id="6.10.140.2220">
    <property type="match status" value="1"/>
</dbReference>
<reference evidence="2" key="1">
    <citation type="submission" date="2022-01" db="EMBL/GenBank/DDBJ databases">
        <authorList>
            <person name="King R."/>
        </authorList>
    </citation>
    <scope>NUCLEOTIDE SEQUENCE</scope>
</reference>
<dbReference type="EMBL" id="OU895877">
    <property type="protein sequence ID" value="CAG9800028.1"/>
    <property type="molecule type" value="Genomic_DNA"/>
</dbReference>
<dbReference type="PROSITE" id="PS50280">
    <property type="entry name" value="SET"/>
    <property type="match status" value="1"/>
</dbReference>